<keyword evidence="5 7" id="KW-0234">DNA repair</keyword>
<evidence type="ECO:0000313" key="10">
    <source>
        <dbReference type="Proteomes" id="UP000198564"/>
    </source>
</evidence>
<evidence type="ECO:0000256" key="1">
    <source>
        <dbReference type="ARBA" id="ARBA00007452"/>
    </source>
</evidence>
<dbReference type="RefSeq" id="WP_091636264.1">
    <property type="nucleotide sequence ID" value="NZ_FNYW01000042.1"/>
</dbReference>
<dbReference type="Gene3D" id="2.40.50.140">
    <property type="entry name" value="Nucleic acid-binding proteins"/>
    <property type="match status" value="1"/>
</dbReference>
<dbReference type="Proteomes" id="UP000198564">
    <property type="component" value="Unassembled WGS sequence"/>
</dbReference>
<dbReference type="NCBIfam" id="TIGR00613">
    <property type="entry name" value="reco"/>
    <property type="match status" value="1"/>
</dbReference>
<dbReference type="GO" id="GO:0043590">
    <property type="term" value="C:bacterial nucleoid"/>
    <property type="evidence" value="ECO:0007669"/>
    <property type="project" value="TreeGrafter"/>
</dbReference>
<feature type="domain" description="DNA replication/recombination mediator RecO N-terminal" evidence="8">
    <location>
        <begin position="5"/>
        <end position="81"/>
    </location>
</feature>
<dbReference type="Pfam" id="PF11967">
    <property type="entry name" value="RecO_N"/>
    <property type="match status" value="1"/>
</dbReference>
<dbReference type="SUPFAM" id="SSF57863">
    <property type="entry name" value="ArfGap/RecO-like zinc finger"/>
    <property type="match status" value="1"/>
</dbReference>
<dbReference type="OrthoDB" id="9797083at2"/>
<dbReference type="PANTHER" id="PTHR33991">
    <property type="entry name" value="DNA REPAIR PROTEIN RECO"/>
    <property type="match status" value="1"/>
</dbReference>
<dbReference type="PANTHER" id="PTHR33991:SF1">
    <property type="entry name" value="DNA REPAIR PROTEIN RECO"/>
    <property type="match status" value="1"/>
</dbReference>
<dbReference type="SUPFAM" id="SSF50249">
    <property type="entry name" value="Nucleic acid-binding proteins"/>
    <property type="match status" value="1"/>
</dbReference>
<dbReference type="InterPro" id="IPR022572">
    <property type="entry name" value="DNA_rep/recomb_RecO_N"/>
</dbReference>
<gene>
    <name evidence="7" type="primary">recO</name>
    <name evidence="9" type="ORF">SAMN04488113_1427</name>
</gene>
<evidence type="ECO:0000256" key="2">
    <source>
        <dbReference type="ARBA" id="ARBA00021310"/>
    </source>
</evidence>
<dbReference type="InterPro" id="IPR003717">
    <property type="entry name" value="RecO"/>
</dbReference>
<evidence type="ECO:0000256" key="3">
    <source>
        <dbReference type="ARBA" id="ARBA00022763"/>
    </source>
</evidence>
<keyword evidence="10" id="KW-1185">Reference proteome</keyword>
<dbReference type="InterPro" id="IPR012340">
    <property type="entry name" value="NA-bd_OB-fold"/>
</dbReference>
<dbReference type="EMBL" id="FNYW01000042">
    <property type="protein sequence ID" value="SEI98253.1"/>
    <property type="molecule type" value="Genomic_DNA"/>
</dbReference>
<organism evidence="9 10">
    <name type="scientific">Alkalibacterium gilvum</name>
    <dbReference type="NCBI Taxonomy" id="1130080"/>
    <lineage>
        <taxon>Bacteria</taxon>
        <taxon>Bacillati</taxon>
        <taxon>Bacillota</taxon>
        <taxon>Bacilli</taxon>
        <taxon>Lactobacillales</taxon>
        <taxon>Carnobacteriaceae</taxon>
        <taxon>Alkalibacterium</taxon>
    </lineage>
</organism>
<sequence length="264" mass="30663">MAHLEEVKGLVLSVRKHRERDFLLKLFTYEYGKLMFFVRGTKNSNNKLKPALQNFTQATYIADIRSSGLSFVRDSKHVTPFSSIQQDIFKNAYATYILQLADAAIEDRQADPGLYEQLNRGLKAINDDLDPEIIMNIFEIRFLRYFGVMPELRGCVICGITEGAFDYSSIHHGLLCPKHFHEDERRYHASTKAIHFIRLFSVISFDKINSITIKEETKKEIRAVIDQLYDELVGIKLKSRKFIDSMKEWENMLKPASKSKDEKK</sequence>
<keyword evidence="4 7" id="KW-0233">DNA recombination</keyword>
<evidence type="ECO:0000256" key="5">
    <source>
        <dbReference type="ARBA" id="ARBA00023204"/>
    </source>
</evidence>
<proteinExistence type="inferred from homology"/>
<dbReference type="AlphaFoldDB" id="A0A1H6V0Y6"/>
<comment type="similarity">
    <text evidence="1 7">Belongs to the RecO family.</text>
</comment>
<reference evidence="10" key="1">
    <citation type="submission" date="2016-10" db="EMBL/GenBank/DDBJ databases">
        <authorList>
            <person name="Varghese N."/>
            <person name="Submissions S."/>
        </authorList>
    </citation>
    <scope>NUCLEOTIDE SEQUENCE [LARGE SCALE GENOMIC DNA]</scope>
    <source>
        <strain evidence="10">DSM 25751</strain>
    </source>
</reference>
<dbReference type="InterPro" id="IPR037278">
    <property type="entry name" value="ARFGAP/RecO"/>
</dbReference>
<dbReference type="Gene3D" id="1.20.1440.120">
    <property type="entry name" value="Recombination protein O, C-terminal domain"/>
    <property type="match status" value="1"/>
</dbReference>
<accession>A0A1H6V0Y6</accession>
<dbReference type="GO" id="GO:0006302">
    <property type="term" value="P:double-strand break repair"/>
    <property type="evidence" value="ECO:0007669"/>
    <property type="project" value="TreeGrafter"/>
</dbReference>
<evidence type="ECO:0000259" key="8">
    <source>
        <dbReference type="Pfam" id="PF11967"/>
    </source>
</evidence>
<keyword evidence="3 7" id="KW-0227">DNA damage</keyword>
<dbReference type="HAMAP" id="MF_00201">
    <property type="entry name" value="RecO"/>
    <property type="match status" value="1"/>
</dbReference>
<dbReference type="Pfam" id="PF02565">
    <property type="entry name" value="RecO_C"/>
    <property type="match status" value="1"/>
</dbReference>
<evidence type="ECO:0000256" key="6">
    <source>
        <dbReference type="ARBA" id="ARBA00033409"/>
    </source>
</evidence>
<dbReference type="InterPro" id="IPR042242">
    <property type="entry name" value="RecO_C"/>
</dbReference>
<name>A0A1H6V0Y6_9LACT</name>
<evidence type="ECO:0000313" key="9">
    <source>
        <dbReference type="EMBL" id="SEI98253.1"/>
    </source>
</evidence>
<evidence type="ECO:0000256" key="4">
    <source>
        <dbReference type="ARBA" id="ARBA00023172"/>
    </source>
</evidence>
<comment type="function">
    <text evidence="7">Involved in DNA repair and RecF pathway recombination.</text>
</comment>
<dbReference type="GO" id="GO:0006310">
    <property type="term" value="P:DNA recombination"/>
    <property type="evidence" value="ECO:0007669"/>
    <property type="project" value="UniProtKB-UniRule"/>
</dbReference>
<dbReference type="STRING" id="1130080.SAMN04488113_1427"/>
<evidence type="ECO:0000256" key="7">
    <source>
        <dbReference type="HAMAP-Rule" id="MF_00201"/>
    </source>
</evidence>
<protein>
    <recommendedName>
        <fullName evidence="2 7">DNA repair protein RecO</fullName>
    </recommendedName>
    <alternativeName>
        <fullName evidence="6 7">Recombination protein O</fullName>
    </alternativeName>
</protein>